<keyword evidence="2" id="KW-1185">Reference proteome</keyword>
<dbReference type="AlphaFoldDB" id="A0A1J4J5M2"/>
<dbReference type="VEuPathDB" id="TrichDB:TRFO_12295"/>
<dbReference type="EMBL" id="MLAK01001470">
    <property type="protein sequence ID" value="OHS92749.1"/>
    <property type="molecule type" value="Genomic_DNA"/>
</dbReference>
<evidence type="ECO:0000313" key="1">
    <source>
        <dbReference type="EMBL" id="OHS92749.1"/>
    </source>
</evidence>
<sequence length="605" mass="70174">MVQTFSYIIWPYKYRKTHKRTQMDNFDQIYDAVKNVLNGRGAEDMTRQELMETLNQIMTTGLDTLGNIDEFLSQNGEIPPFFPPSRSTTRNPAAPENSLVLSPNLCEEIDLLKRSMTPYQVEAFTLGNKAFAAAVLKDVQLCEKLAYQALHLDIYCIDAWRALCSSLFSTAEGDAMILALREVRAFFIRKLRYLCYLGHGQFYIDPKGRPYLRLLIDLGHVALESDLLDIAIYTYEELTRLDSENGYGTHEALAACYLKIIGRLHRFPNTQPKRDLKHLEALLNHKIRPGSIIARWAKIMIAWEKKEKNWEKFAIQEYSRGQYSFKIVFGEVNIDAVQTHSLYEVTSFTNLCNKVECQNYGRFLMRATLDWPNFVIDLHRVVRRNVTPQIRQYVNSNVPVPPCEVNNNYKKQMREMGDNLLNQARTQLSNRQFQQALQTSAYCKRSYIEAIQPSKRFYIDMPFAVVSNRATAAYYLGMYNLCRIDTRFTIFIKNDHDRSYNRIPKLLEFFGAKQIMPDAMRLAEKAMDKSKPKEPEEWKQMAREAIGYLSLRMIILSVHNKLTDEIKEDIFNTGIEDTYTPINVNADLVPMLPWLGPNDIEPKVV</sequence>
<dbReference type="GeneID" id="94831251"/>
<dbReference type="Proteomes" id="UP000179807">
    <property type="component" value="Unassembled WGS sequence"/>
</dbReference>
<evidence type="ECO:0000313" key="2">
    <source>
        <dbReference type="Proteomes" id="UP000179807"/>
    </source>
</evidence>
<accession>A0A1J4J5M2</accession>
<proteinExistence type="predicted"/>
<gene>
    <name evidence="1" type="ORF">TRFO_12295</name>
</gene>
<name>A0A1J4J5M2_9EUKA</name>
<protein>
    <recommendedName>
        <fullName evidence="3">TPR Domain containing protein</fullName>
    </recommendedName>
</protein>
<dbReference type="RefSeq" id="XP_068345886.1">
    <property type="nucleotide sequence ID" value="XM_068496547.1"/>
</dbReference>
<reference evidence="1" key="1">
    <citation type="submission" date="2016-10" db="EMBL/GenBank/DDBJ databases">
        <authorList>
            <person name="Benchimol M."/>
            <person name="Almeida L.G."/>
            <person name="Vasconcelos A.T."/>
            <person name="Perreira-Neves A."/>
            <person name="Rosa I.A."/>
            <person name="Tasca T."/>
            <person name="Bogo M.R."/>
            <person name="de Souza W."/>
        </authorList>
    </citation>
    <scope>NUCLEOTIDE SEQUENCE [LARGE SCALE GENOMIC DNA]</scope>
    <source>
        <strain evidence="1">K</strain>
    </source>
</reference>
<dbReference type="OrthoDB" id="10679100at2759"/>
<comment type="caution">
    <text evidence="1">The sequence shown here is derived from an EMBL/GenBank/DDBJ whole genome shotgun (WGS) entry which is preliminary data.</text>
</comment>
<evidence type="ECO:0008006" key="3">
    <source>
        <dbReference type="Google" id="ProtNLM"/>
    </source>
</evidence>
<organism evidence="1 2">
    <name type="scientific">Tritrichomonas foetus</name>
    <dbReference type="NCBI Taxonomy" id="1144522"/>
    <lineage>
        <taxon>Eukaryota</taxon>
        <taxon>Metamonada</taxon>
        <taxon>Parabasalia</taxon>
        <taxon>Tritrichomonadida</taxon>
        <taxon>Tritrichomonadidae</taxon>
        <taxon>Tritrichomonas</taxon>
    </lineage>
</organism>